<proteinExistence type="predicted"/>
<organism evidence="1 2">
    <name type="scientific">Cotesia glomerata</name>
    <name type="common">Lepidopteran parasitic wasp</name>
    <name type="synonym">Apanteles glomeratus</name>
    <dbReference type="NCBI Taxonomy" id="32391"/>
    <lineage>
        <taxon>Eukaryota</taxon>
        <taxon>Metazoa</taxon>
        <taxon>Ecdysozoa</taxon>
        <taxon>Arthropoda</taxon>
        <taxon>Hexapoda</taxon>
        <taxon>Insecta</taxon>
        <taxon>Pterygota</taxon>
        <taxon>Neoptera</taxon>
        <taxon>Endopterygota</taxon>
        <taxon>Hymenoptera</taxon>
        <taxon>Apocrita</taxon>
        <taxon>Ichneumonoidea</taxon>
        <taxon>Braconidae</taxon>
        <taxon>Microgastrinae</taxon>
        <taxon>Cotesia</taxon>
    </lineage>
</organism>
<comment type="caution">
    <text evidence="1">The sequence shown here is derived from an EMBL/GenBank/DDBJ whole genome shotgun (WGS) entry which is preliminary data.</text>
</comment>
<evidence type="ECO:0000313" key="1">
    <source>
        <dbReference type="EMBL" id="KAH0554822.1"/>
    </source>
</evidence>
<name>A0AAV7I812_COTGL</name>
<dbReference type="AlphaFoldDB" id="A0AAV7I812"/>
<dbReference type="Proteomes" id="UP000826195">
    <property type="component" value="Unassembled WGS sequence"/>
</dbReference>
<dbReference type="EMBL" id="JAHXZJ010001119">
    <property type="protein sequence ID" value="KAH0554822.1"/>
    <property type="molecule type" value="Genomic_DNA"/>
</dbReference>
<protein>
    <submittedName>
        <fullName evidence="1">Uncharacterized protein</fullName>
    </submittedName>
</protein>
<gene>
    <name evidence="1" type="ORF">KQX54_012890</name>
</gene>
<accession>A0AAV7I812</accession>
<reference evidence="1 2" key="1">
    <citation type="journal article" date="2021" name="J. Hered.">
        <title>A chromosome-level genome assembly of the parasitoid wasp, Cotesia glomerata (Hymenoptera: Braconidae).</title>
        <authorList>
            <person name="Pinto B.J."/>
            <person name="Weis J.J."/>
            <person name="Gamble T."/>
            <person name="Ode P.J."/>
            <person name="Paul R."/>
            <person name="Zaspel J.M."/>
        </authorList>
    </citation>
    <scope>NUCLEOTIDE SEQUENCE [LARGE SCALE GENOMIC DNA]</scope>
    <source>
        <strain evidence="1">CgM1</strain>
    </source>
</reference>
<evidence type="ECO:0000313" key="2">
    <source>
        <dbReference type="Proteomes" id="UP000826195"/>
    </source>
</evidence>
<sequence>MSRRRISGVMYFECTYAMHQSILDREKVCKKKKLAEEKGDNREMQREQDKMICIEEENELRGQISDCRLVIGSIERFLGLMMSLRLRDYKPSRNLRP</sequence>
<keyword evidence="2" id="KW-1185">Reference proteome</keyword>